<sequence length="811" mass="86917" precursor="true">MHTIDVHNETATRARRHSSAFARAARALLATGFAVAGAVTGAATTAFAQQPFDPASNPAAGPAPSTARSSGRLPVTIVAGKLVAACDLATNARRIPANLFVDFDRQCALELHNSAAGRQALDVEGANPPREVRIIFPDLELSNVGRAHGDEDFLNDFTKYHSHEIGENAVVGTIGAGILSRYHVTIDLANGYLQLDAPRTQGANAARAVSPSADDFDVPITLDSGLVWLPARLPGDVTGAMALGTSRHDALIDELVVDDLDAPAGDVEFLRIGPLDVATVLALRPEPSTLAHPDGALGILGIGFLESFRVEIDRVNRFARIQRSAKQPFPADDRAFFAARVREEAAATEAFLDAWPEARLTEEAARLLVDQRLEEFADEPDLRRAIERYVGSRPKDLRCSTALDLLKALRAEGEETAAVLAGECGLPSAREDRYPESGPQVRSRMGQILYHRGDLDGAWRHLLSAAFNQPDDGTINLYLGRVYEDRGWLERAQSRYVQAIIVPESGPQAMEGLERVALALGEGGGLSVDTVDLQIAGKVYGFGAATRYQPDADVKPNRRVLVEYFAGAHLDHRAALGGALAFEGLASHFGDEYMVPLTYHVPIPKLSPLCTDVAEQVAARRGVTGGIVNVIDGVSAQRAAGRHRDADALYEMSRQAVVTELGQFSDYEIDIVASHADGRLVGDVLASGPADPDLDLMVLLAERGVLFPGASQVVVHRHVVRANLAEGAGGVAWSEDADELSYRFDVALADLVDEHRAWLAAEVAKGAEDVPTLGTALDPRQLVVVAYLIDRATGEVAQANSARVELTEQEL</sequence>
<dbReference type="OrthoDB" id="258918at2"/>
<dbReference type="InterPro" id="IPR013783">
    <property type="entry name" value="Ig-like_fold"/>
</dbReference>
<dbReference type="AlphaFoldDB" id="A0A518CX84"/>
<dbReference type="InterPro" id="IPR011990">
    <property type="entry name" value="TPR-like_helical_dom_sf"/>
</dbReference>
<name>A0A518CX84_9BACT</name>
<organism evidence="2 3">
    <name type="scientific">Rohdeia mirabilis</name>
    <dbReference type="NCBI Taxonomy" id="2528008"/>
    <lineage>
        <taxon>Bacteria</taxon>
        <taxon>Pseudomonadati</taxon>
        <taxon>Planctomycetota</taxon>
        <taxon>Planctomycetia</taxon>
        <taxon>Planctomycetia incertae sedis</taxon>
        <taxon>Rohdeia</taxon>
    </lineage>
</organism>
<dbReference type="SUPFAM" id="SSF48452">
    <property type="entry name" value="TPR-like"/>
    <property type="match status" value="1"/>
</dbReference>
<accession>A0A518CX84</accession>
<dbReference type="Gene3D" id="1.25.40.10">
    <property type="entry name" value="Tetratricopeptide repeat domain"/>
    <property type="match status" value="1"/>
</dbReference>
<evidence type="ECO:0000256" key="1">
    <source>
        <dbReference type="SAM" id="SignalP"/>
    </source>
</evidence>
<reference evidence="2 3" key="1">
    <citation type="submission" date="2019-02" db="EMBL/GenBank/DDBJ databases">
        <title>Deep-cultivation of Planctomycetes and their phenomic and genomic characterization uncovers novel biology.</title>
        <authorList>
            <person name="Wiegand S."/>
            <person name="Jogler M."/>
            <person name="Boedeker C."/>
            <person name="Pinto D."/>
            <person name="Vollmers J."/>
            <person name="Rivas-Marin E."/>
            <person name="Kohn T."/>
            <person name="Peeters S.H."/>
            <person name="Heuer A."/>
            <person name="Rast P."/>
            <person name="Oberbeckmann S."/>
            <person name="Bunk B."/>
            <person name="Jeske O."/>
            <person name="Meyerdierks A."/>
            <person name="Storesund J.E."/>
            <person name="Kallscheuer N."/>
            <person name="Luecker S."/>
            <person name="Lage O.M."/>
            <person name="Pohl T."/>
            <person name="Merkel B.J."/>
            <person name="Hornburger P."/>
            <person name="Mueller R.-W."/>
            <person name="Bruemmer F."/>
            <person name="Labrenz M."/>
            <person name="Spormann A.M."/>
            <person name="Op den Camp H."/>
            <person name="Overmann J."/>
            <person name="Amann R."/>
            <person name="Jetten M.S.M."/>
            <person name="Mascher T."/>
            <person name="Medema M.H."/>
            <person name="Devos D.P."/>
            <person name="Kaster A.-K."/>
            <person name="Ovreas L."/>
            <person name="Rohde M."/>
            <person name="Galperin M.Y."/>
            <person name="Jogler C."/>
        </authorList>
    </citation>
    <scope>NUCLEOTIDE SEQUENCE [LARGE SCALE GENOMIC DNA]</scope>
    <source>
        <strain evidence="2 3">Pla163</strain>
    </source>
</reference>
<dbReference type="Gene3D" id="2.60.40.10">
    <property type="entry name" value="Immunoglobulins"/>
    <property type="match status" value="1"/>
</dbReference>
<feature type="signal peptide" evidence="1">
    <location>
        <begin position="1"/>
        <end position="48"/>
    </location>
</feature>
<evidence type="ECO:0000313" key="3">
    <source>
        <dbReference type="Proteomes" id="UP000319342"/>
    </source>
</evidence>
<gene>
    <name evidence="2" type="ORF">Pla163_09280</name>
</gene>
<feature type="chain" id="PRO_5022085556" evidence="1">
    <location>
        <begin position="49"/>
        <end position="811"/>
    </location>
</feature>
<proteinExistence type="predicted"/>
<keyword evidence="3" id="KW-1185">Reference proteome</keyword>
<dbReference type="EMBL" id="CP036290">
    <property type="protein sequence ID" value="QDU83827.1"/>
    <property type="molecule type" value="Genomic_DNA"/>
</dbReference>
<keyword evidence="1" id="KW-0732">Signal</keyword>
<dbReference type="RefSeq" id="WP_145184232.1">
    <property type="nucleotide sequence ID" value="NZ_CP036290.1"/>
</dbReference>
<dbReference type="Proteomes" id="UP000319342">
    <property type="component" value="Chromosome"/>
</dbReference>
<evidence type="ECO:0000313" key="2">
    <source>
        <dbReference type="EMBL" id="QDU83827.1"/>
    </source>
</evidence>
<protein>
    <submittedName>
        <fullName evidence="2">Uncharacterized protein</fullName>
    </submittedName>
</protein>